<dbReference type="Pfam" id="PF00378">
    <property type="entry name" value="ECH_1"/>
    <property type="match status" value="1"/>
</dbReference>
<reference evidence="2" key="1">
    <citation type="journal article" date="2019" name="Int. J. Syst. Evol. Microbiol.">
        <title>The Global Catalogue of Microorganisms (GCM) 10K type strain sequencing project: providing services to taxonomists for standard genome sequencing and annotation.</title>
        <authorList>
            <consortium name="The Broad Institute Genomics Platform"/>
            <consortium name="The Broad Institute Genome Sequencing Center for Infectious Disease"/>
            <person name="Wu L."/>
            <person name="Ma J."/>
        </authorList>
    </citation>
    <scope>NUCLEOTIDE SEQUENCE [LARGE SCALE GENOMIC DNA]</scope>
    <source>
        <strain evidence="2">JCM 17906</strain>
    </source>
</reference>
<name>A0ABP8RVX7_9PSEU</name>
<dbReference type="Gene3D" id="3.90.226.10">
    <property type="entry name" value="2-enoyl-CoA Hydratase, Chain A, domain 1"/>
    <property type="match status" value="1"/>
</dbReference>
<dbReference type="Proteomes" id="UP001501598">
    <property type="component" value="Unassembled WGS sequence"/>
</dbReference>
<evidence type="ECO:0000313" key="2">
    <source>
        <dbReference type="Proteomes" id="UP001501598"/>
    </source>
</evidence>
<keyword evidence="2" id="KW-1185">Reference proteome</keyword>
<dbReference type="PANTHER" id="PTHR11941:SF54">
    <property type="entry name" value="ENOYL-COA HYDRATASE, MITOCHONDRIAL"/>
    <property type="match status" value="1"/>
</dbReference>
<dbReference type="PANTHER" id="PTHR11941">
    <property type="entry name" value="ENOYL-COA HYDRATASE-RELATED"/>
    <property type="match status" value="1"/>
</dbReference>
<organism evidence="1 2">
    <name type="scientific">Pseudonocardia xishanensis</name>
    <dbReference type="NCBI Taxonomy" id="630995"/>
    <lineage>
        <taxon>Bacteria</taxon>
        <taxon>Bacillati</taxon>
        <taxon>Actinomycetota</taxon>
        <taxon>Actinomycetes</taxon>
        <taxon>Pseudonocardiales</taxon>
        <taxon>Pseudonocardiaceae</taxon>
        <taxon>Pseudonocardia</taxon>
    </lineage>
</organism>
<evidence type="ECO:0000313" key="1">
    <source>
        <dbReference type="EMBL" id="GAA4549463.1"/>
    </source>
</evidence>
<sequence>MTDVGYEVDGHVGVITIARPEVHNALRRRTYAELEELVRGTTARCLVITGEGRSFCSGDDVRELMVDRTERPAPRLTPAAGALLTSTVPIVAAVNGAAVGWGMEMALMADFRVAARRARFGELFVKRGLCSDVAGISRLAQLVGREKAAELLFTGDVISAEEAGRIGLVGRVVDDEELLPTALDLARRVAANPPLAVAALKQGLREALDPDWSDLGRWVSTRLGELVETEDHREGVASFLEKREPRYVGR</sequence>
<protein>
    <submittedName>
        <fullName evidence="1">Enoyl-CoA hydratase-related protein</fullName>
    </submittedName>
</protein>
<dbReference type="CDD" id="cd06558">
    <property type="entry name" value="crotonase-like"/>
    <property type="match status" value="1"/>
</dbReference>
<accession>A0ABP8RVX7</accession>
<dbReference type="RefSeq" id="WP_345419934.1">
    <property type="nucleotide sequence ID" value="NZ_BAABGT010000049.1"/>
</dbReference>
<comment type="caution">
    <text evidence="1">The sequence shown here is derived from an EMBL/GenBank/DDBJ whole genome shotgun (WGS) entry which is preliminary data.</text>
</comment>
<dbReference type="SUPFAM" id="SSF52096">
    <property type="entry name" value="ClpP/crotonase"/>
    <property type="match status" value="1"/>
</dbReference>
<dbReference type="EMBL" id="BAABGT010000049">
    <property type="protein sequence ID" value="GAA4549463.1"/>
    <property type="molecule type" value="Genomic_DNA"/>
</dbReference>
<dbReference type="InterPro" id="IPR001753">
    <property type="entry name" value="Enoyl-CoA_hydra/iso"/>
</dbReference>
<proteinExistence type="predicted"/>
<dbReference type="InterPro" id="IPR029045">
    <property type="entry name" value="ClpP/crotonase-like_dom_sf"/>
</dbReference>
<gene>
    <name evidence="1" type="ORF">GCM10023175_37630</name>
</gene>